<name>A0A545UT57_9HYPO</name>
<proteinExistence type="predicted"/>
<keyword evidence="2 4" id="KW-0479">Metal-binding</keyword>
<reference evidence="5 6" key="1">
    <citation type="journal article" date="2019" name="Appl. Microbiol. Biotechnol.">
        <title>Genome sequence of Isaria javanica and comparative genome analysis insights into family S53 peptidase evolution in fungal entomopathogens.</title>
        <authorList>
            <person name="Lin R."/>
            <person name="Zhang X."/>
            <person name="Xin B."/>
            <person name="Zou M."/>
            <person name="Gao Y."/>
            <person name="Qin F."/>
            <person name="Hu Q."/>
            <person name="Xie B."/>
            <person name="Cheng X."/>
        </authorList>
    </citation>
    <scope>NUCLEOTIDE SEQUENCE [LARGE SCALE GENOMIC DNA]</scope>
    <source>
        <strain evidence="5 6">IJ1G</strain>
    </source>
</reference>
<comment type="cofactor">
    <cofactor evidence="4">
        <name>heme</name>
        <dbReference type="ChEBI" id="CHEBI:30413"/>
    </cofactor>
</comment>
<evidence type="ECO:0000256" key="1">
    <source>
        <dbReference type="ARBA" id="ARBA00022617"/>
    </source>
</evidence>
<dbReference type="SUPFAM" id="SSF48264">
    <property type="entry name" value="Cytochrome P450"/>
    <property type="match status" value="1"/>
</dbReference>
<keyword evidence="3 4" id="KW-0408">Iron</keyword>
<evidence type="ECO:0000313" key="5">
    <source>
        <dbReference type="EMBL" id="TQV92658.1"/>
    </source>
</evidence>
<dbReference type="InterPro" id="IPR050121">
    <property type="entry name" value="Cytochrome_P450_monoxygenase"/>
</dbReference>
<dbReference type="InterPro" id="IPR002401">
    <property type="entry name" value="Cyt_P450_E_grp-I"/>
</dbReference>
<evidence type="ECO:0000256" key="4">
    <source>
        <dbReference type="PIRSR" id="PIRSR602401-1"/>
    </source>
</evidence>
<dbReference type="STRING" id="43265.A0A545UT57"/>
<dbReference type="InterPro" id="IPR001128">
    <property type="entry name" value="Cyt_P450"/>
</dbReference>
<dbReference type="GO" id="GO:0016705">
    <property type="term" value="F:oxidoreductase activity, acting on paired donors, with incorporation or reduction of molecular oxygen"/>
    <property type="evidence" value="ECO:0007669"/>
    <property type="project" value="InterPro"/>
</dbReference>
<evidence type="ECO:0000256" key="2">
    <source>
        <dbReference type="ARBA" id="ARBA00022723"/>
    </source>
</evidence>
<dbReference type="GO" id="GO:0020037">
    <property type="term" value="F:heme binding"/>
    <property type="evidence" value="ECO:0007669"/>
    <property type="project" value="InterPro"/>
</dbReference>
<dbReference type="PANTHER" id="PTHR24305">
    <property type="entry name" value="CYTOCHROME P450"/>
    <property type="match status" value="1"/>
</dbReference>
<dbReference type="Proteomes" id="UP000315783">
    <property type="component" value="Unassembled WGS sequence"/>
</dbReference>
<dbReference type="PRINTS" id="PR00385">
    <property type="entry name" value="P450"/>
</dbReference>
<keyword evidence="5" id="KW-0560">Oxidoreductase</keyword>
<keyword evidence="6" id="KW-1185">Reference proteome</keyword>
<feature type="binding site" description="axial binding residue" evidence="4">
    <location>
        <position position="307"/>
    </location>
    <ligand>
        <name>heme</name>
        <dbReference type="ChEBI" id="CHEBI:30413"/>
    </ligand>
    <ligandPart>
        <name>Fe</name>
        <dbReference type="ChEBI" id="CHEBI:18248"/>
    </ligandPart>
</feature>
<accession>A0A545UT57</accession>
<dbReference type="InterPro" id="IPR036396">
    <property type="entry name" value="Cyt_P450_sf"/>
</dbReference>
<comment type="caution">
    <text evidence="5">The sequence shown here is derived from an EMBL/GenBank/DDBJ whole genome shotgun (WGS) entry which is preliminary data.</text>
</comment>
<organism evidence="5 6">
    <name type="scientific">Cordyceps javanica</name>
    <dbReference type="NCBI Taxonomy" id="43265"/>
    <lineage>
        <taxon>Eukaryota</taxon>
        <taxon>Fungi</taxon>
        <taxon>Dikarya</taxon>
        <taxon>Ascomycota</taxon>
        <taxon>Pezizomycotina</taxon>
        <taxon>Sordariomycetes</taxon>
        <taxon>Hypocreomycetidae</taxon>
        <taxon>Hypocreales</taxon>
        <taxon>Cordycipitaceae</taxon>
        <taxon>Cordyceps</taxon>
    </lineage>
</organism>
<dbReference type="PRINTS" id="PR00463">
    <property type="entry name" value="EP450I"/>
</dbReference>
<dbReference type="Gene3D" id="1.10.630.10">
    <property type="entry name" value="Cytochrome P450"/>
    <property type="match status" value="1"/>
</dbReference>
<evidence type="ECO:0000256" key="3">
    <source>
        <dbReference type="ARBA" id="ARBA00023004"/>
    </source>
</evidence>
<dbReference type="AlphaFoldDB" id="A0A545UT57"/>
<evidence type="ECO:0000313" key="6">
    <source>
        <dbReference type="Proteomes" id="UP000315783"/>
    </source>
</evidence>
<sequence>MAAGYSGREVEGLELKVDENIERFMDLLAKYASNDKVADLGRKVQYFTLDVISDIAFDSPFGFVETDSDVYKYIETTESALPIVMVTTVIPLLVKMLASPLLRSALPSETDRFGFGRVIRIAKGVAAERFGKDCKVQNDMIGSFVAHGLSQTETESEILLQIIAGSDTTATAIRSTLLYITTNPRVLTALRQEIDDASLPSSIISDEKARSMPYLQAVIKEGLRIFPPVAGLMAKEAPPNGHYWKGKFIPGGTRIGSCAWGIFRREDIWGADANEFRPERWLDSTPECLHKMEGALELIFSYGRWQCLGRPIALMELNKIFVQILRQFEVSICDPTNPWKVYNCGIFSQSEFYVRLRKRQ</sequence>
<dbReference type="GO" id="GO:0005506">
    <property type="term" value="F:iron ion binding"/>
    <property type="evidence" value="ECO:0007669"/>
    <property type="project" value="InterPro"/>
</dbReference>
<dbReference type="EMBL" id="SPUK01000014">
    <property type="protein sequence ID" value="TQV92658.1"/>
    <property type="molecule type" value="Genomic_DNA"/>
</dbReference>
<dbReference type="OrthoDB" id="1470350at2759"/>
<dbReference type="PANTHER" id="PTHR24305:SF168">
    <property type="entry name" value="P450, PUTATIVE (EUROFUNG)-RELATED"/>
    <property type="match status" value="1"/>
</dbReference>
<keyword evidence="1 4" id="KW-0349">Heme</keyword>
<dbReference type="Pfam" id="PF00067">
    <property type="entry name" value="p450"/>
    <property type="match status" value="1"/>
</dbReference>
<gene>
    <name evidence="5" type="ORF">IF1G_08582</name>
</gene>
<dbReference type="GO" id="GO:0004497">
    <property type="term" value="F:monooxygenase activity"/>
    <property type="evidence" value="ECO:0007669"/>
    <property type="project" value="UniProtKB-KW"/>
</dbReference>
<keyword evidence="5" id="KW-0503">Monooxygenase</keyword>
<dbReference type="CDD" id="cd11060">
    <property type="entry name" value="CYP57A1-like"/>
    <property type="match status" value="1"/>
</dbReference>
<protein>
    <submittedName>
        <fullName evidence="5">Cytochrome P450 monooxygenase</fullName>
    </submittedName>
</protein>